<protein>
    <submittedName>
        <fullName evidence="1">Uncharacterized protein</fullName>
    </submittedName>
</protein>
<reference evidence="1 2" key="1">
    <citation type="submission" date="2018-08" db="EMBL/GenBank/DDBJ databases">
        <title>Genomic investigation of the strawberry pathogen Phytophthora fragariae indicates pathogenicity is determined by transcriptional variation in three key races.</title>
        <authorList>
            <person name="Adams T.M."/>
            <person name="Armitage A.D."/>
            <person name="Sobczyk M.K."/>
            <person name="Bates H.J."/>
            <person name="Dunwell J.M."/>
            <person name="Nellist C.F."/>
            <person name="Harrison R.J."/>
        </authorList>
    </citation>
    <scope>NUCLEOTIDE SEQUENCE [LARGE SCALE GENOMIC DNA]</scope>
    <source>
        <strain evidence="1 2">SCRP333</strain>
    </source>
</reference>
<gene>
    <name evidence="1" type="ORF">PR003_g30836</name>
</gene>
<accession>A0A6A4BBG7</accession>
<dbReference type="AlphaFoldDB" id="A0A6A4BBG7"/>
<keyword evidence="2" id="KW-1185">Reference proteome</keyword>
<name>A0A6A4BBG7_9STRA</name>
<evidence type="ECO:0000313" key="1">
    <source>
        <dbReference type="EMBL" id="KAE9270399.1"/>
    </source>
</evidence>
<proteinExistence type="predicted"/>
<dbReference type="EMBL" id="QXFT01006014">
    <property type="protein sequence ID" value="KAE9270399.1"/>
    <property type="molecule type" value="Genomic_DNA"/>
</dbReference>
<evidence type="ECO:0000313" key="2">
    <source>
        <dbReference type="Proteomes" id="UP000434957"/>
    </source>
</evidence>
<comment type="caution">
    <text evidence="1">The sequence shown here is derived from an EMBL/GenBank/DDBJ whole genome shotgun (WGS) entry which is preliminary data.</text>
</comment>
<sequence length="69" mass="7975">MSPEQSGGTRRDENLHRLPRETEVTIQLLLPGASFQQVDVRVQAGREVGHRLHRHSARGEHRSELKIKW</sequence>
<organism evidence="1 2">
    <name type="scientific">Phytophthora rubi</name>
    <dbReference type="NCBI Taxonomy" id="129364"/>
    <lineage>
        <taxon>Eukaryota</taxon>
        <taxon>Sar</taxon>
        <taxon>Stramenopiles</taxon>
        <taxon>Oomycota</taxon>
        <taxon>Peronosporomycetes</taxon>
        <taxon>Peronosporales</taxon>
        <taxon>Peronosporaceae</taxon>
        <taxon>Phytophthora</taxon>
    </lineage>
</organism>
<dbReference type="Proteomes" id="UP000434957">
    <property type="component" value="Unassembled WGS sequence"/>
</dbReference>